<name>A0ABM6W1L3_9LACO</name>
<dbReference type="PANTHER" id="PTHR47738:SF3">
    <property type="entry name" value="PHOSPHOTRANSFERASE SYSTEM MANNITOL_FRUCTOSE-SPECIFIC IIA DOMAIN CONTAINING PROTEIN"/>
    <property type="match status" value="1"/>
</dbReference>
<dbReference type="PANTHER" id="PTHR47738">
    <property type="entry name" value="PTS SYSTEM FRUCTOSE-LIKE EIIA COMPONENT-RELATED"/>
    <property type="match status" value="1"/>
</dbReference>
<reference evidence="2 3" key="1">
    <citation type="submission" date="2018-05" db="EMBL/GenBank/DDBJ databases">
        <title>Reference genomes for bee gut microbiota database.</title>
        <authorList>
            <person name="Ellegaard K.M."/>
        </authorList>
    </citation>
    <scope>NUCLEOTIDE SEQUENCE [LARGE SCALE GENOMIC DNA]</scope>
    <source>
        <strain evidence="2 3">ESL0186</strain>
    </source>
</reference>
<sequence length="146" mass="16996">MKFNKNLLLDNLEVEQEELFKLAADKLFQEGYTRKSYLKALVKRESVFPTGLRTKSVGVAIPHCDPVNIKKDGILVARLNKPVLFRQMGDFETKVEVYLVFFICSTGGQEQLKDLRELMALFQDKNYLDKVYHSKNIYNTLISWKE</sequence>
<evidence type="ECO:0000313" key="3">
    <source>
        <dbReference type="Proteomes" id="UP000246036"/>
    </source>
</evidence>
<dbReference type="InterPro" id="IPR002178">
    <property type="entry name" value="PTS_EIIA_type-2_dom"/>
</dbReference>
<organism evidence="2 3">
    <name type="scientific">Lactobacillus kullabergensis</name>
    <dbReference type="NCBI Taxonomy" id="1218493"/>
    <lineage>
        <taxon>Bacteria</taxon>
        <taxon>Bacillati</taxon>
        <taxon>Bacillota</taxon>
        <taxon>Bacilli</taxon>
        <taxon>Lactobacillales</taxon>
        <taxon>Lactobacillaceae</taxon>
        <taxon>Lactobacillus</taxon>
    </lineage>
</organism>
<dbReference type="InterPro" id="IPR016152">
    <property type="entry name" value="PTrfase/Anion_transptr"/>
</dbReference>
<evidence type="ECO:0000259" key="1">
    <source>
        <dbReference type="PROSITE" id="PS51094"/>
    </source>
</evidence>
<dbReference type="CDD" id="cd00211">
    <property type="entry name" value="PTS_IIA_fru"/>
    <property type="match status" value="1"/>
</dbReference>
<accession>A0ABM6W1L3</accession>
<proteinExistence type="predicted"/>
<dbReference type="Gene3D" id="3.40.930.10">
    <property type="entry name" value="Mannitol-specific EII, Chain A"/>
    <property type="match status" value="1"/>
</dbReference>
<dbReference type="PROSITE" id="PS51094">
    <property type="entry name" value="PTS_EIIA_TYPE_2"/>
    <property type="match status" value="1"/>
</dbReference>
<dbReference type="Pfam" id="PF00359">
    <property type="entry name" value="PTS_EIIA_2"/>
    <property type="match status" value="1"/>
</dbReference>
<dbReference type="RefSeq" id="WP_109586653.1">
    <property type="nucleotide sequence ID" value="NZ_CP029477.1"/>
</dbReference>
<gene>
    <name evidence="2" type="ORF">DKL58_07465</name>
</gene>
<protein>
    <recommendedName>
        <fullName evidence="1">PTS EIIA type-2 domain-containing protein</fullName>
    </recommendedName>
</protein>
<dbReference type="Proteomes" id="UP000246036">
    <property type="component" value="Chromosome"/>
</dbReference>
<dbReference type="InterPro" id="IPR051541">
    <property type="entry name" value="PTS_SugarTrans_NitroReg"/>
</dbReference>
<dbReference type="SUPFAM" id="SSF55804">
    <property type="entry name" value="Phoshotransferase/anion transport protein"/>
    <property type="match status" value="1"/>
</dbReference>
<dbReference type="EMBL" id="CP029477">
    <property type="protein sequence ID" value="AWM75821.1"/>
    <property type="molecule type" value="Genomic_DNA"/>
</dbReference>
<keyword evidence="3" id="KW-1185">Reference proteome</keyword>
<evidence type="ECO:0000313" key="2">
    <source>
        <dbReference type="EMBL" id="AWM75821.1"/>
    </source>
</evidence>
<feature type="domain" description="PTS EIIA type-2" evidence="1">
    <location>
        <begin position="1"/>
        <end position="146"/>
    </location>
</feature>